<dbReference type="AlphaFoldDB" id="A0A1I5C2D1"/>
<dbReference type="SUPFAM" id="SSF117281">
    <property type="entry name" value="Kelch motif"/>
    <property type="match status" value="1"/>
</dbReference>
<dbReference type="InterPro" id="IPR015915">
    <property type="entry name" value="Kelch-typ_b-propeller"/>
</dbReference>
<evidence type="ECO:0000313" key="2">
    <source>
        <dbReference type="Proteomes" id="UP000199564"/>
    </source>
</evidence>
<dbReference type="Proteomes" id="UP000199564">
    <property type="component" value="Unassembled WGS sequence"/>
</dbReference>
<dbReference type="InterPro" id="IPR052392">
    <property type="entry name" value="Kelch-BTB_domain-containing"/>
</dbReference>
<dbReference type="PANTHER" id="PTHR46375:SF3">
    <property type="entry name" value="KELCH REPEAT AND BTB DOMAIN-CONTAINING PROTEIN 13"/>
    <property type="match status" value="1"/>
</dbReference>
<dbReference type="Pfam" id="PF01344">
    <property type="entry name" value="Kelch_1"/>
    <property type="match status" value="1"/>
</dbReference>
<organism evidence="1 2">
    <name type="scientific">Algoriphagus ornithinivorans</name>
    <dbReference type="NCBI Taxonomy" id="226506"/>
    <lineage>
        <taxon>Bacteria</taxon>
        <taxon>Pseudomonadati</taxon>
        <taxon>Bacteroidota</taxon>
        <taxon>Cytophagia</taxon>
        <taxon>Cytophagales</taxon>
        <taxon>Cyclobacteriaceae</taxon>
        <taxon>Algoriphagus</taxon>
    </lineage>
</organism>
<evidence type="ECO:0000313" key="1">
    <source>
        <dbReference type="EMBL" id="SFN81118.1"/>
    </source>
</evidence>
<proteinExistence type="predicted"/>
<reference evidence="2" key="1">
    <citation type="submission" date="2016-10" db="EMBL/GenBank/DDBJ databases">
        <authorList>
            <person name="Varghese N."/>
            <person name="Submissions S."/>
        </authorList>
    </citation>
    <scope>NUCLEOTIDE SEQUENCE [LARGE SCALE GENOMIC DNA]</scope>
    <source>
        <strain evidence="2">DSM 15282</strain>
    </source>
</reference>
<dbReference type="SMART" id="SM00612">
    <property type="entry name" value="Kelch"/>
    <property type="match status" value="5"/>
</dbReference>
<name>A0A1I5C2D1_9BACT</name>
<dbReference type="RefSeq" id="WP_091650038.1">
    <property type="nucleotide sequence ID" value="NZ_FOVW01000002.1"/>
</dbReference>
<dbReference type="STRING" id="226506.SAMN04488519_102130"/>
<keyword evidence="2" id="KW-1185">Reference proteome</keyword>
<dbReference type="Gene3D" id="2.120.10.80">
    <property type="entry name" value="Kelch-type beta propeller"/>
    <property type="match status" value="2"/>
</dbReference>
<gene>
    <name evidence="1" type="ORF">SAMN04488519_102130</name>
</gene>
<dbReference type="InterPro" id="IPR006652">
    <property type="entry name" value="Kelch_1"/>
</dbReference>
<accession>A0A1I5C2D1</accession>
<dbReference type="Pfam" id="PF24681">
    <property type="entry name" value="Kelch_KLHDC2_KLHL20_DRC7"/>
    <property type="match status" value="1"/>
</dbReference>
<dbReference type="PANTHER" id="PTHR46375">
    <property type="entry name" value="KELCH REPEAT AND BTB DOMAIN-CONTAINING PROTEIN 13-RELATED"/>
    <property type="match status" value="1"/>
</dbReference>
<sequence>MKPTLLLIIGLFFGLGVHAQSSWENIAVQGEAMTRHENSFVECEGKLYALGGRGIRSVDQFDPKTQKWQKYADAPMEISHFQAVSLNGEIWVIGAFTGSYPHETPIPTALIFNPQTRKWREGPKLPMGRERGSAGVVVKDGLIYMVGGIQDGHYEGFVPWFDVLNPKTGKWEVLPDAPRARDHISAAMVGDKLYLAGGRTSHAAISKVLETTIEEVDYFDFKQGKWISDITQIPTPRAGNSNLGIGKYLVVMNGESAAQVPAHAEVEALDTETNQWIILPSLNQGRHGTGALIFKGKIYVAAGSANRGGGPELNTLEILDWKKAIQNSIQ</sequence>
<dbReference type="EMBL" id="FOVW01000002">
    <property type="protein sequence ID" value="SFN81118.1"/>
    <property type="molecule type" value="Genomic_DNA"/>
</dbReference>
<protein>
    <submittedName>
        <fullName evidence="1">N-acetylneuraminic acid mutarotase</fullName>
    </submittedName>
</protein>